<evidence type="ECO:0000256" key="1">
    <source>
        <dbReference type="ARBA" id="ARBA00023015"/>
    </source>
</evidence>
<keyword evidence="2 4" id="KW-0238">DNA-binding</keyword>
<evidence type="ECO:0000259" key="5">
    <source>
        <dbReference type="PROSITE" id="PS51755"/>
    </source>
</evidence>
<dbReference type="Pfam" id="PF00486">
    <property type="entry name" value="Trans_reg_C"/>
    <property type="match status" value="1"/>
</dbReference>
<feature type="DNA-binding region" description="OmpR/PhoB-type" evidence="4">
    <location>
        <begin position="1"/>
        <end position="97"/>
    </location>
</feature>
<proteinExistence type="predicted"/>
<evidence type="ECO:0000313" key="7">
    <source>
        <dbReference type="Proteomes" id="UP000694257"/>
    </source>
</evidence>
<dbReference type="SMART" id="SM01043">
    <property type="entry name" value="BTAD"/>
    <property type="match status" value="1"/>
</dbReference>
<dbReference type="SMART" id="SM00862">
    <property type="entry name" value="Trans_reg_C"/>
    <property type="match status" value="1"/>
</dbReference>
<name>A0ABX8RJ88_NOCIO</name>
<dbReference type="EMBL" id="CP078145">
    <property type="protein sequence ID" value="QXN89391.1"/>
    <property type="molecule type" value="Genomic_DNA"/>
</dbReference>
<dbReference type="PANTHER" id="PTHR35807:SF1">
    <property type="entry name" value="TRANSCRIPTIONAL REGULATOR REDD"/>
    <property type="match status" value="1"/>
</dbReference>
<accession>A0ABX8RJ88</accession>
<dbReference type="PROSITE" id="PS51755">
    <property type="entry name" value="OMPR_PHOB"/>
    <property type="match status" value="1"/>
</dbReference>
<dbReference type="RefSeq" id="WP_218470267.1">
    <property type="nucleotide sequence ID" value="NZ_BAABJN010000003.1"/>
</dbReference>
<evidence type="ECO:0000256" key="3">
    <source>
        <dbReference type="ARBA" id="ARBA00023163"/>
    </source>
</evidence>
<dbReference type="InterPro" id="IPR005158">
    <property type="entry name" value="BTAD"/>
</dbReference>
<evidence type="ECO:0000256" key="2">
    <source>
        <dbReference type="ARBA" id="ARBA00023125"/>
    </source>
</evidence>
<reference evidence="6 7" key="1">
    <citation type="submission" date="2021-07" db="EMBL/GenBank/DDBJ databases">
        <title>Whole Genome Sequence of Nocardia Iowensis.</title>
        <authorList>
            <person name="Lamm A."/>
            <person name="Collins-Fairclough A.M."/>
            <person name="Bunk B."/>
            <person name="Sproer C."/>
        </authorList>
    </citation>
    <scope>NUCLEOTIDE SEQUENCE [LARGE SCALE GENOMIC DNA]</scope>
    <source>
        <strain evidence="6 7">NRRL 5646</strain>
    </source>
</reference>
<keyword evidence="1" id="KW-0805">Transcription regulation</keyword>
<keyword evidence="3" id="KW-0804">Transcription</keyword>
<dbReference type="InterPro" id="IPR051677">
    <property type="entry name" value="AfsR-DnrI-RedD_regulator"/>
</dbReference>
<protein>
    <submittedName>
        <fullName evidence="6">AfsR/SARP family transcriptional regulator</fullName>
    </submittedName>
</protein>
<evidence type="ECO:0000256" key="4">
    <source>
        <dbReference type="PROSITE-ProRule" id="PRU01091"/>
    </source>
</evidence>
<dbReference type="CDD" id="cd15831">
    <property type="entry name" value="BTAD"/>
    <property type="match status" value="1"/>
</dbReference>
<evidence type="ECO:0000313" key="6">
    <source>
        <dbReference type="EMBL" id="QXN89391.1"/>
    </source>
</evidence>
<dbReference type="Pfam" id="PF03704">
    <property type="entry name" value="BTAD"/>
    <property type="match status" value="1"/>
</dbReference>
<dbReference type="InterPro" id="IPR001867">
    <property type="entry name" value="OmpR/PhoB-type_DNA-bd"/>
</dbReference>
<organism evidence="6 7">
    <name type="scientific">Nocardia iowensis</name>
    <dbReference type="NCBI Taxonomy" id="204891"/>
    <lineage>
        <taxon>Bacteria</taxon>
        <taxon>Bacillati</taxon>
        <taxon>Actinomycetota</taxon>
        <taxon>Actinomycetes</taxon>
        <taxon>Mycobacteriales</taxon>
        <taxon>Nocardiaceae</taxon>
        <taxon>Nocardia</taxon>
    </lineage>
</organism>
<keyword evidence="7" id="KW-1185">Reference proteome</keyword>
<gene>
    <name evidence="6" type="ORF">KV110_28220</name>
</gene>
<sequence>MARELRYRLLGPLKVECAEEQIRLTGSRQRVLLAMLLLEANQVMSIDRLIAAVWSEDPPVSAKSQIRICVSELRRKFAAKGCGEVIETHSSGYLLRVDEGALDLHRFQDLVERGRAAAANGRLVEAVRLLRSALDLWRGRLAVGLESDLLAAAAVKVTEDRYVVVEEYIDLNLRLGRQREIIGELNCYVADAPFRENLCAQLMLALHLSGRRAEALEFYRTVRKRFADELGIEPGESLRKTEIFVLTNESGTLPTGHRLRLGAHPATDRIVPDTRAETEHRLTRLESEIVRLRAEYHAFVAAAKTPDTSPIGRQ</sequence>
<dbReference type="Proteomes" id="UP000694257">
    <property type="component" value="Chromosome"/>
</dbReference>
<dbReference type="PANTHER" id="PTHR35807">
    <property type="entry name" value="TRANSCRIPTIONAL REGULATOR REDD-RELATED"/>
    <property type="match status" value="1"/>
</dbReference>
<feature type="domain" description="OmpR/PhoB-type" evidence="5">
    <location>
        <begin position="1"/>
        <end position="97"/>
    </location>
</feature>